<keyword evidence="8 10" id="KW-0139">CF(1)</keyword>
<evidence type="ECO:0000256" key="2">
    <source>
        <dbReference type="ARBA" id="ARBA00004170"/>
    </source>
</evidence>
<dbReference type="GO" id="GO:0005886">
    <property type="term" value="C:plasma membrane"/>
    <property type="evidence" value="ECO:0007669"/>
    <property type="project" value="UniProtKB-SubCell"/>
</dbReference>
<name>A0A1G2BQM6_9BACT</name>
<evidence type="ECO:0000313" key="11">
    <source>
        <dbReference type="EMBL" id="OGY91455.1"/>
    </source>
</evidence>
<keyword evidence="6 10" id="KW-0406">Ion transport</keyword>
<evidence type="ECO:0000313" key="12">
    <source>
        <dbReference type="Proteomes" id="UP000177349"/>
    </source>
</evidence>
<evidence type="ECO:0000256" key="6">
    <source>
        <dbReference type="ARBA" id="ARBA00023065"/>
    </source>
</evidence>
<keyword evidence="10" id="KW-1003">Cell membrane</keyword>
<dbReference type="GO" id="GO:0005524">
    <property type="term" value="F:ATP binding"/>
    <property type="evidence" value="ECO:0007669"/>
    <property type="project" value="UniProtKB-UniRule"/>
</dbReference>
<evidence type="ECO:0000256" key="9">
    <source>
        <dbReference type="ARBA" id="ARBA00023310"/>
    </source>
</evidence>
<dbReference type="Gene3D" id="3.40.1380.10">
    <property type="match status" value="1"/>
</dbReference>
<dbReference type="PRINTS" id="PR00126">
    <property type="entry name" value="ATPASEGAMMA"/>
</dbReference>
<dbReference type="PANTHER" id="PTHR11693">
    <property type="entry name" value="ATP SYNTHASE GAMMA CHAIN"/>
    <property type="match status" value="1"/>
</dbReference>
<keyword evidence="9 10" id="KW-0066">ATP synthesis</keyword>
<accession>A0A1G2BQM6</accession>
<evidence type="ECO:0000256" key="4">
    <source>
        <dbReference type="ARBA" id="ARBA00022448"/>
    </source>
</evidence>
<dbReference type="GO" id="GO:0042777">
    <property type="term" value="P:proton motive force-driven plasma membrane ATP synthesis"/>
    <property type="evidence" value="ECO:0007669"/>
    <property type="project" value="UniProtKB-UniRule"/>
</dbReference>
<comment type="subcellular location">
    <subcellularLocation>
        <location evidence="10">Cell membrane</location>
        <topology evidence="10">Peripheral membrane protein</topology>
    </subcellularLocation>
    <subcellularLocation>
        <location evidence="2">Membrane</location>
        <topology evidence="2">Peripheral membrane protein</topology>
    </subcellularLocation>
</comment>
<dbReference type="Proteomes" id="UP000177349">
    <property type="component" value="Unassembled WGS sequence"/>
</dbReference>
<organism evidence="11 12">
    <name type="scientific">Candidatus Komeilibacteria bacterium RIFCSPLOWO2_01_FULL_53_11</name>
    <dbReference type="NCBI Taxonomy" id="1798552"/>
    <lineage>
        <taxon>Bacteria</taxon>
        <taxon>Candidatus Komeiliibacteriota</taxon>
    </lineage>
</organism>
<keyword evidence="5 10" id="KW-0375">Hydrogen ion transport</keyword>
<evidence type="ECO:0000256" key="8">
    <source>
        <dbReference type="ARBA" id="ARBA00023196"/>
    </source>
</evidence>
<comment type="similarity">
    <text evidence="3 10">Belongs to the ATPase gamma chain family.</text>
</comment>
<sequence length="297" mass="33142">MPQASKDIQRRLKSVRNINKITRAMELVAASKMRKSVSRVLASRAYADAAWETVMNLVQRLDATHHPLLEERPVSSVAMLVVSSNRGLCGAFNLNIVNKAVQFLAKEDLPEAHFFTLGKKGAQELSRLRKHIVADYQKNDITASAGELTACADELVSGFLAKIYDRVFLAYTDFESSLRQVPRIRHLLPLYRQSKHIGHIGHDLESKVTANDREYLFEPSLRKVLDALLPRIVEVQLYQVVLESEASEHSARMMAMRNATEAATDMIDSLTLAYNQARQAAITAELAEISAATVAVQ</sequence>
<comment type="subunit">
    <text evidence="10">F-type ATPases have 2 components, CF(1) - the catalytic core - and CF(0) - the membrane proton channel. CF(1) has five subunits: alpha(3), beta(3), gamma(1), delta(1), epsilon(1). CF(0) has three main subunits: a, b and c.</text>
</comment>
<protein>
    <recommendedName>
        <fullName evidence="10">ATP synthase gamma chain</fullName>
    </recommendedName>
    <alternativeName>
        <fullName evidence="10">ATP synthase F1 sector gamma subunit</fullName>
    </alternativeName>
    <alternativeName>
        <fullName evidence="10">F-ATPase gamma subunit</fullName>
    </alternativeName>
</protein>
<dbReference type="HAMAP" id="MF_00815">
    <property type="entry name" value="ATP_synth_gamma_bact"/>
    <property type="match status" value="1"/>
</dbReference>
<evidence type="ECO:0000256" key="5">
    <source>
        <dbReference type="ARBA" id="ARBA00022781"/>
    </source>
</evidence>
<dbReference type="AlphaFoldDB" id="A0A1G2BQM6"/>
<reference evidence="11 12" key="1">
    <citation type="journal article" date="2016" name="Nat. Commun.">
        <title>Thousands of microbial genomes shed light on interconnected biogeochemical processes in an aquifer system.</title>
        <authorList>
            <person name="Anantharaman K."/>
            <person name="Brown C.T."/>
            <person name="Hug L.A."/>
            <person name="Sharon I."/>
            <person name="Castelle C.J."/>
            <person name="Probst A.J."/>
            <person name="Thomas B.C."/>
            <person name="Singh A."/>
            <person name="Wilkins M.J."/>
            <person name="Karaoz U."/>
            <person name="Brodie E.L."/>
            <person name="Williams K.H."/>
            <person name="Hubbard S.S."/>
            <person name="Banfield J.F."/>
        </authorList>
    </citation>
    <scope>NUCLEOTIDE SEQUENCE [LARGE SCALE GENOMIC DNA]</scope>
</reference>
<proteinExistence type="inferred from homology"/>
<gene>
    <name evidence="10" type="primary">atpG</name>
    <name evidence="11" type="ORF">A3B31_02090</name>
</gene>
<dbReference type="EMBL" id="MHKN01000042">
    <property type="protein sequence ID" value="OGY91455.1"/>
    <property type="molecule type" value="Genomic_DNA"/>
</dbReference>
<dbReference type="GO" id="GO:0045259">
    <property type="term" value="C:proton-transporting ATP synthase complex"/>
    <property type="evidence" value="ECO:0007669"/>
    <property type="project" value="UniProtKB-KW"/>
</dbReference>
<dbReference type="GO" id="GO:0046933">
    <property type="term" value="F:proton-transporting ATP synthase activity, rotational mechanism"/>
    <property type="evidence" value="ECO:0007669"/>
    <property type="project" value="UniProtKB-UniRule"/>
</dbReference>
<dbReference type="InterPro" id="IPR035968">
    <property type="entry name" value="ATP_synth_F1_ATPase_gsu"/>
</dbReference>
<dbReference type="Gene3D" id="1.10.287.80">
    <property type="entry name" value="ATP synthase, gamma subunit, helix hairpin domain"/>
    <property type="match status" value="2"/>
</dbReference>
<dbReference type="PANTHER" id="PTHR11693:SF22">
    <property type="entry name" value="ATP SYNTHASE SUBUNIT GAMMA, MITOCHONDRIAL"/>
    <property type="match status" value="1"/>
</dbReference>
<dbReference type="SUPFAM" id="SSF52943">
    <property type="entry name" value="ATP synthase (F1-ATPase), gamma subunit"/>
    <property type="match status" value="1"/>
</dbReference>
<evidence type="ECO:0000256" key="7">
    <source>
        <dbReference type="ARBA" id="ARBA00023136"/>
    </source>
</evidence>
<evidence type="ECO:0000256" key="10">
    <source>
        <dbReference type="HAMAP-Rule" id="MF_00815"/>
    </source>
</evidence>
<keyword evidence="4 10" id="KW-0813">Transport</keyword>
<comment type="function">
    <text evidence="1 10">Produces ATP from ADP in the presence of a proton gradient across the membrane. The gamma chain is believed to be important in regulating ATPase activity and the flow of protons through the CF(0) complex.</text>
</comment>
<evidence type="ECO:0000256" key="1">
    <source>
        <dbReference type="ARBA" id="ARBA00003456"/>
    </source>
</evidence>
<evidence type="ECO:0000256" key="3">
    <source>
        <dbReference type="ARBA" id="ARBA00007681"/>
    </source>
</evidence>
<comment type="caution">
    <text evidence="11">The sequence shown here is derived from an EMBL/GenBank/DDBJ whole genome shotgun (WGS) entry which is preliminary data.</text>
</comment>
<dbReference type="InterPro" id="IPR000131">
    <property type="entry name" value="ATP_synth_F1_gsu"/>
</dbReference>
<dbReference type="Pfam" id="PF00231">
    <property type="entry name" value="ATP-synt"/>
    <property type="match status" value="1"/>
</dbReference>
<dbReference type="CDD" id="cd12151">
    <property type="entry name" value="F1-ATPase_gamma"/>
    <property type="match status" value="1"/>
</dbReference>
<dbReference type="NCBIfam" id="TIGR01146">
    <property type="entry name" value="ATPsyn_F1gamma"/>
    <property type="match status" value="1"/>
</dbReference>
<keyword evidence="7 10" id="KW-0472">Membrane</keyword>